<reference evidence="1" key="2">
    <citation type="journal article" date="2015" name="Fish Shellfish Immunol.">
        <title>Early steps in the European eel (Anguilla anguilla)-Vibrio vulnificus interaction in the gills: Role of the RtxA13 toxin.</title>
        <authorList>
            <person name="Callol A."/>
            <person name="Pajuelo D."/>
            <person name="Ebbesson L."/>
            <person name="Teles M."/>
            <person name="MacKenzie S."/>
            <person name="Amaro C."/>
        </authorList>
    </citation>
    <scope>NUCLEOTIDE SEQUENCE</scope>
</reference>
<sequence>MKLWLTTSSPRNSVTISSWSAFDGNRLESEGRRLGERGGVGSSSNFFQMSSLGAGG</sequence>
<dbReference type="EMBL" id="GBXM01060035">
    <property type="protein sequence ID" value="JAH48542.1"/>
    <property type="molecule type" value="Transcribed_RNA"/>
</dbReference>
<name>A0A0E9T516_ANGAN</name>
<organism evidence="1">
    <name type="scientific">Anguilla anguilla</name>
    <name type="common">European freshwater eel</name>
    <name type="synonym">Muraena anguilla</name>
    <dbReference type="NCBI Taxonomy" id="7936"/>
    <lineage>
        <taxon>Eukaryota</taxon>
        <taxon>Metazoa</taxon>
        <taxon>Chordata</taxon>
        <taxon>Craniata</taxon>
        <taxon>Vertebrata</taxon>
        <taxon>Euteleostomi</taxon>
        <taxon>Actinopterygii</taxon>
        <taxon>Neopterygii</taxon>
        <taxon>Teleostei</taxon>
        <taxon>Anguilliformes</taxon>
        <taxon>Anguillidae</taxon>
        <taxon>Anguilla</taxon>
    </lineage>
</organism>
<proteinExistence type="predicted"/>
<dbReference type="AlphaFoldDB" id="A0A0E9T516"/>
<protein>
    <submittedName>
        <fullName evidence="1">Uncharacterized protein</fullName>
    </submittedName>
</protein>
<evidence type="ECO:0000313" key="1">
    <source>
        <dbReference type="EMBL" id="JAH48542.1"/>
    </source>
</evidence>
<reference evidence="1" key="1">
    <citation type="submission" date="2014-11" db="EMBL/GenBank/DDBJ databases">
        <authorList>
            <person name="Amaro Gonzalez C."/>
        </authorList>
    </citation>
    <scope>NUCLEOTIDE SEQUENCE</scope>
</reference>
<accession>A0A0E9T516</accession>